<evidence type="ECO:0000256" key="1">
    <source>
        <dbReference type="SAM" id="Phobius"/>
    </source>
</evidence>
<dbReference type="Proteomes" id="UP000570166">
    <property type="component" value="Unassembled WGS sequence"/>
</dbReference>
<dbReference type="InterPro" id="IPR036034">
    <property type="entry name" value="PDZ_sf"/>
</dbReference>
<protein>
    <recommendedName>
        <fullName evidence="4">PDZ domain-containing protein</fullName>
    </recommendedName>
</protein>
<evidence type="ECO:0008006" key="4">
    <source>
        <dbReference type="Google" id="ProtNLM"/>
    </source>
</evidence>
<proteinExistence type="predicted"/>
<keyword evidence="1" id="KW-0472">Membrane</keyword>
<name>A0A838L9Q2_9SPHN</name>
<keyword evidence="1" id="KW-0812">Transmembrane</keyword>
<organism evidence="2 3">
    <name type="scientific">Sphingomonas chungangi</name>
    <dbReference type="NCBI Taxonomy" id="2683589"/>
    <lineage>
        <taxon>Bacteria</taxon>
        <taxon>Pseudomonadati</taxon>
        <taxon>Pseudomonadota</taxon>
        <taxon>Alphaproteobacteria</taxon>
        <taxon>Sphingomonadales</taxon>
        <taxon>Sphingomonadaceae</taxon>
        <taxon>Sphingomonas</taxon>
    </lineage>
</organism>
<comment type="caution">
    <text evidence="2">The sequence shown here is derived from an EMBL/GenBank/DDBJ whole genome shotgun (WGS) entry which is preliminary data.</text>
</comment>
<sequence>MARRFSLPDALPPLRGSAATVYAILWLPLLAIALWLAVGAAWYGVADGAGDAYSWHALGINRDPGDGALIDRIAGDELRRADVRRGDRILAFDGIPMPQGATSDVQDWRIKAHLLDARGPIRLLLRRGKDQPRIVSLTRSTEHGDALMPAPG</sequence>
<keyword evidence="3" id="KW-1185">Reference proteome</keyword>
<dbReference type="AlphaFoldDB" id="A0A838L9Q2"/>
<reference evidence="2 3" key="1">
    <citation type="submission" date="2020-07" db="EMBL/GenBank/DDBJ databases">
        <authorList>
            <person name="Sun Q."/>
        </authorList>
    </citation>
    <scope>NUCLEOTIDE SEQUENCE [LARGE SCALE GENOMIC DNA]</scope>
    <source>
        <strain evidence="2 3">CGMCC 1.13654</strain>
    </source>
</reference>
<accession>A0A838L9Q2</accession>
<evidence type="ECO:0000313" key="3">
    <source>
        <dbReference type="Proteomes" id="UP000570166"/>
    </source>
</evidence>
<keyword evidence="1" id="KW-1133">Transmembrane helix</keyword>
<evidence type="ECO:0000313" key="2">
    <source>
        <dbReference type="EMBL" id="MBA2935914.1"/>
    </source>
</evidence>
<dbReference type="EMBL" id="JACEIB010000026">
    <property type="protein sequence ID" value="MBA2935914.1"/>
    <property type="molecule type" value="Genomic_DNA"/>
</dbReference>
<dbReference type="RefSeq" id="WP_160363100.1">
    <property type="nucleotide sequence ID" value="NZ_JACEIB010000026.1"/>
</dbReference>
<gene>
    <name evidence="2" type="ORF">HZF05_17680</name>
</gene>
<dbReference type="SUPFAM" id="SSF50156">
    <property type="entry name" value="PDZ domain-like"/>
    <property type="match status" value="1"/>
</dbReference>
<feature type="transmembrane region" description="Helical" evidence="1">
    <location>
        <begin position="21"/>
        <end position="45"/>
    </location>
</feature>